<feature type="region of interest" description="Disordered" evidence="4">
    <location>
        <begin position="353"/>
        <end position="383"/>
    </location>
</feature>
<name>A0ABU6QWL8_9FABA</name>
<evidence type="ECO:0000256" key="4">
    <source>
        <dbReference type="SAM" id="MobiDB-lite"/>
    </source>
</evidence>
<feature type="compositionally biased region" description="Basic and acidic residues" evidence="4">
    <location>
        <begin position="374"/>
        <end position="383"/>
    </location>
</feature>
<dbReference type="InterPro" id="IPR003653">
    <property type="entry name" value="Peptidase_C48_C"/>
</dbReference>
<comment type="similarity">
    <text evidence="1">Belongs to the peptidase C48 family.</text>
</comment>
<accession>A0ABU6QWL8</accession>
<keyword evidence="3" id="KW-0378">Hydrolase</keyword>
<dbReference type="InterPro" id="IPR038765">
    <property type="entry name" value="Papain-like_cys_pep_sf"/>
</dbReference>
<dbReference type="Proteomes" id="UP001341840">
    <property type="component" value="Unassembled WGS sequence"/>
</dbReference>
<dbReference type="SUPFAM" id="SSF54001">
    <property type="entry name" value="Cysteine proteinases"/>
    <property type="match status" value="1"/>
</dbReference>
<evidence type="ECO:0000259" key="5">
    <source>
        <dbReference type="PROSITE" id="PS50600"/>
    </source>
</evidence>
<evidence type="ECO:0000256" key="1">
    <source>
        <dbReference type="ARBA" id="ARBA00005234"/>
    </source>
</evidence>
<evidence type="ECO:0000256" key="2">
    <source>
        <dbReference type="ARBA" id="ARBA00022670"/>
    </source>
</evidence>
<sequence>MVASVAAREEEYDPGKAFDLGIEPQPLAREIPVELYNLDGFPKEAENPVTPTVRAPIVPSNVIAAEPSQVNNDLKERCVIWALSDKKEIKYDTIFRIKGDWHYEVVRKQFRSMRNGKEIDLAVVIAMSLVLNSEPIKRFQSEIYIFPPDTLTSMFRRYNDDYIDVRTRRPHSITSLVTHDHLNLVDKAKLITHRYIFAPVLYAKHWWLYIHYKSKKTFYVLDLKNKTSPSQERTKIHRFGCNIMDQLLVYAGHHSLLAKATKRKNAQIVFIPRHIDIHEQPNEFDCGTFVMKWMEVIDPTQIDPIKPYPIEAWSTVDLQGFRKEIIWKIVLSEENLYVQKAIDGAISTTIHRPSTALQSPYRNHEETEEEEENREQRKLESSYREPKLLQGNIKVTLTWPKRDSLQGPKASQNQYSSHVWAWCMPSPKRDPSMSQGSSPSLHQNKSCHVWPSPLTWPNITSMDSRQA</sequence>
<dbReference type="PROSITE" id="PS50600">
    <property type="entry name" value="ULP_PROTEASE"/>
    <property type="match status" value="1"/>
</dbReference>
<protein>
    <recommendedName>
        <fullName evidence="5">Ubiquitin-like protease family profile domain-containing protein</fullName>
    </recommendedName>
</protein>
<feature type="compositionally biased region" description="Polar residues" evidence="4">
    <location>
        <begin position="432"/>
        <end position="446"/>
    </location>
</feature>
<reference evidence="6 7" key="1">
    <citation type="journal article" date="2023" name="Plants (Basel)">
        <title>Bridging the Gap: Combining Genomics and Transcriptomics Approaches to Understand Stylosanthes scabra, an Orphan Legume from the Brazilian Caatinga.</title>
        <authorList>
            <person name="Ferreira-Neto J.R.C."/>
            <person name="da Silva M.D."/>
            <person name="Binneck E."/>
            <person name="de Melo N.F."/>
            <person name="da Silva R.H."/>
            <person name="de Melo A.L.T.M."/>
            <person name="Pandolfi V."/>
            <person name="Bustamante F.O."/>
            <person name="Brasileiro-Vidal A.C."/>
            <person name="Benko-Iseppon A.M."/>
        </authorList>
    </citation>
    <scope>NUCLEOTIDE SEQUENCE [LARGE SCALE GENOMIC DNA]</scope>
    <source>
        <tissue evidence="6">Leaves</tissue>
    </source>
</reference>
<dbReference type="EMBL" id="JASCZI010002023">
    <property type="protein sequence ID" value="MED6115755.1"/>
    <property type="molecule type" value="Genomic_DNA"/>
</dbReference>
<evidence type="ECO:0000256" key="3">
    <source>
        <dbReference type="ARBA" id="ARBA00022801"/>
    </source>
</evidence>
<dbReference type="Pfam" id="PF02902">
    <property type="entry name" value="Peptidase_C48"/>
    <property type="match status" value="1"/>
</dbReference>
<evidence type="ECO:0000313" key="7">
    <source>
        <dbReference type="Proteomes" id="UP001341840"/>
    </source>
</evidence>
<keyword evidence="2" id="KW-0645">Protease</keyword>
<keyword evidence="7" id="KW-1185">Reference proteome</keyword>
<comment type="caution">
    <text evidence="6">The sequence shown here is derived from an EMBL/GenBank/DDBJ whole genome shotgun (WGS) entry which is preliminary data.</text>
</comment>
<feature type="compositionally biased region" description="Polar residues" evidence="4">
    <location>
        <begin position="455"/>
        <end position="467"/>
    </location>
</feature>
<feature type="region of interest" description="Disordered" evidence="4">
    <location>
        <begin position="427"/>
        <end position="467"/>
    </location>
</feature>
<gene>
    <name evidence="6" type="ORF">PIB30_093747</name>
</gene>
<organism evidence="6 7">
    <name type="scientific">Stylosanthes scabra</name>
    <dbReference type="NCBI Taxonomy" id="79078"/>
    <lineage>
        <taxon>Eukaryota</taxon>
        <taxon>Viridiplantae</taxon>
        <taxon>Streptophyta</taxon>
        <taxon>Embryophyta</taxon>
        <taxon>Tracheophyta</taxon>
        <taxon>Spermatophyta</taxon>
        <taxon>Magnoliopsida</taxon>
        <taxon>eudicotyledons</taxon>
        <taxon>Gunneridae</taxon>
        <taxon>Pentapetalae</taxon>
        <taxon>rosids</taxon>
        <taxon>fabids</taxon>
        <taxon>Fabales</taxon>
        <taxon>Fabaceae</taxon>
        <taxon>Papilionoideae</taxon>
        <taxon>50 kb inversion clade</taxon>
        <taxon>dalbergioids sensu lato</taxon>
        <taxon>Dalbergieae</taxon>
        <taxon>Pterocarpus clade</taxon>
        <taxon>Stylosanthes</taxon>
    </lineage>
</organism>
<evidence type="ECO:0000313" key="6">
    <source>
        <dbReference type="EMBL" id="MED6115755.1"/>
    </source>
</evidence>
<proteinExistence type="inferred from homology"/>
<dbReference type="Gene3D" id="3.40.395.10">
    <property type="entry name" value="Adenoviral Proteinase, Chain A"/>
    <property type="match status" value="1"/>
</dbReference>
<feature type="domain" description="Ubiquitin-like protease family profile" evidence="5">
    <location>
        <begin position="95"/>
        <end position="297"/>
    </location>
</feature>